<evidence type="ECO:0000256" key="1">
    <source>
        <dbReference type="ARBA" id="ARBA00004651"/>
    </source>
</evidence>
<organism evidence="9 10">
    <name type="scientific">Tectimicrobiota bacterium</name>
    <dbReference type="NCBI Taxonomy" id="2528274"/>
    <lineage>
        <taxon>Bacteria</taxon>
        <taxon>Pseudomonadati</taxon>
        <taxon>Nitrospinota/Tectimicrobiota group</taxon>
        <taxon>Candidatus Tectimicrobiota</taxon>
    </lineage>
</organism>
<name>A0A933E9S5_UNCTE</name>
<comment type="similarity">
    <text evidence="7">Belongs to the binding-protein-dependent transport system permease family.</text>
</comment>
<dbReference type="Pfam" id="PF00528">
    <property type="entry name" value="BPD_transp_1"/>
    <property type="match status" value="1"/>
</dbReference>
<dbReference type="EMBL" id="JACQRX010000232">
    <property type="protein sequence ID" value="MBI4251875.1"/>
    <property type="molecule type" value="Genomic_DNA"/>
</dbReference>
<dbReference type="InterPro" id="IPR035906">
    <property type="entry name" value="MetI-like_sf"/>
</dbReference>
<evidence type="ECO:0000256" key="4">
    <source>
        <dbReference type="ARBA" id="ARBA00022692"/>
    </source>
</evidence>
<dbReference type="Gene3D" id="1.10.3720.10">
    <property type="entry name" value="MetI-like"/>
    <property type="match status" value="1"/>
</dbReference>
<evidence type="ECO:0000256" key="6">
    <source>
        <dbReference type="ARBA" id="ARBA00023136"/>
    </source>
</evidence>
<comment type="caution">
    <text evidence="9">The sequence shown here is derived from an EMBL/GenBank/DDBJ whole genome shotgun (WGS) entry which is preliminary data.</text>
</comment>
<dbReference type="PROSITE" id="PS50928">
    <property type="entry name" value="ABC_TM1"/>
    <property type="match status" value="1"/>
</dbReference>
<evidence type="ECO:0000313" key="10">
    <source>
        <dbReference type="Proteomes" id="UP000752292"/>
    </source>
</evidence>
<feature type="transmembrane region" description="Helical" evidence="7">
    <location>
        <begin position="153"/>
        <end position="172"/>
    </location>
</feature>
<keyword evidence="3" id="KW-1003">Cell membrane</keyword>
<feature type="transmembrane region" description="Helical" evidence="7">
    <location>
        <begin position="94"/>
        <end position="113"/>
    </location>
</feature>
<accession>A0A933E9S5</accession>
<dbReference type="GO" id="GO:0005886">
    <property type="term" value="C:plasma membrane"/>
    <property type="evidence" value="ECO:0007669"/>
    <property type="project" value="UniProtKB-SubCell"/>
</dbReference>
<keyword evidence="6 7" id="KW-0472">Membrane</keyword>
<protein>
    <submittedName>
        <fullName evidence="9">ABC transporter permease</fullName>
    </submittedName>
</protein>
<dbReference type="AlphaFoldDB" id="A0A933E9S5"/>
<dbReference type="InterPro" id="IPR000515">
    <property type="entry name" value="MetI-like"/>
</dbReference>
<dbReference type="SUPFAM" id="SSF161098">
    <property type="entry name" value="MetI-like"/>
    <property type="match status" value="1"/>
</dbReference>
<feature type="transmembrane region" description="Helical" evidence="7">
    <location>
        <begin position="20"/>
        <end position="39"/>
    </location>
</feature>
<feature type="domain" description="ABC transmembrane type-1" evidence="8">
    <location>
        <begin position="87"/>
        <end position="267"/>
    </location>
</feature>
<reference evidence="9" key="1">
    <citation type="submission" date="2020-07" db="EMBL/GenBank/DDBJ databases">
        <title>Huge and variable diversity of episymbiotic CPR bacteria and DPANN archaea in groundwater ecosystems.</title>
        <authorList>
            <person name="He C.Y."/>
            <person name="Keren R."/>
            <person name="Whittaker M."/>
            <person name="Farag I.F."/>
            <person name="Doudna J."/>
            <person name="Cate J.H.D."/>
            <person name="Banfield J.F."/>
        </authorList>
    </citation>
    <scope>NUCLEOTIDE SEQUENCE</scope>
    <source>
        <strain evidence="9">NC_groundwater_1370_Ag_S-0.2um_69_93</strain>
    </source>
</reference>
<dbReference type="GO" id="GO:0055085">
    <property type="term" value="P:transmembrane transport"/>
    <property type="evidence" value="ECO:0007669"/>
    <property type="project" value="InterPro"/>
</dbReference>
<proteinExistence type="inferred from homology"/>
<evidence type="ECO:0000256" key="3">
    <source>
        <dbReference type="ARBA" id="ARBA00022475"/>
    </source>
</evidence>
<feature type="transmembrane region" description="Helical" evidence="7">
    <location>
        <begin position="125"/>
        <end position="147"/>
    </location>
</feature>
<comment type="subcellular location">
    <subcellularLocation>
        <location evidence="1 7">Cell membrane</location>
        <topology evidence="1 7">Multi-pass membrane protein</topology>
    </subcellularLocation>
</comment>
<feature type="transmembrane region" description="Helical" evidence="7">
    <location>
        <begin position="246"/>
        <end position="263"/>
    </location>
</feature>
<evidence type="ECO:0000256" key="7">
    <source>
        <dbReference type="RuleBase" id="RU363032"/>
    </source>
</evidence>
<dbReference type="Proteomes" id="UP000752292">
    <property type="component" value="Unassembled WGS sequence"/>
</dbReference>
<keyword evidence="2 7" id="KW-0813">Transport</keyword>
<evidence type="ECO:0000259" key="8">
    <source>
        <dbReference type="PROSITE" id="PS50928"/>
    </source>
</evidence>
<dbReference type="PANTHER" id="PTHR30151">
    <property type="entry name" value="ALKANE SULFONATE ABC TRANSPORTER-RELATED, MEMBRANE SUBUNIT"/>
    <property type="match status" value="1"/>
</dbReference>
<evidence type="ECO:0000256" key="2">
    <source>
        <dbReference type="ARBA" id="ARBA00022448"/>
    </source>
</evidence>
<feature type="transmembrane region" description="Helical" evidence="7">
    <location>
        <begin position="193"/>
        <end position="210"/>
    </location>
</feature>
<evidence type="ECO:0000313" key="9">
    <source>
        <dbReference type="EMBL" id="MBI4251875.1"/>
    </source>
</evidence>
<gene>
    <name evidence="9" type="ORF">HY618_05385</name>
</gene>
<dbReference type="CDD" id="cd06261">
    <property type="entry name" value="TM_PBP2"/>
    <property type="match status" value="1"/>
</dbReference>
<dbReference type="PANTHER" id="PTHR30151:SF16">
    <property type="entry name" value="ABC TRANSPORTER PERMEASE PROTEIN"/>
    <property type="match status" value="1"/>
</dbReference>
<evidence type="ECO:0000256" key="5">
    <source>
        <dbReference type="ARBA" id="ARBA00022989"/>
    </source>
</evidence>
<feature type="transmembrane region" description="Helical" evidence="7">
    <location>
        <begin position="216"/>
        <end position="239"/>
    </location>
</feature>
<keyword evidence="5 7" id="KW-1133">Transmembrane helix</keyword>
<keyword evidence="4 7" id="KW-0812">Transmembrane</keyword>
<sequence>MSAATSTFMSGRLGLDRKRLRSIALGAIPFLLLLGVWQLNTYMGWLKPVYIPPLGSVVGAVFTLQEDCPGPWGALTMRESCLFTNHLLSSLGRVGLGLVVGLPLGIGLGMLAGMNRRLGHVMEPVGVFANAISGIAWVPLAIVWFGVGWLTTLFILLNTIFWLVFFNTLLGVRGVPRAYENSVLTLGGRRRHVIFQVYLPGALPSIVTGVRMSMGFGWRALIAAEMIGGNSGLGFMIFVSAGEYKVEEVFLGVLLIGIIWMATDRAVLVPLEKWTIERWGLVWRPS</sequence>